<evidence type="ECO:0008006" key="3">
    <source>
        <dbReference type="Google" id="ProtNLM"/>
    </source>
</evidence>
<evidence type="ECO:0000313" key="1">
    <source>
        <dbReference type="EMBL" id="EEZ92832.1"/>
    </source>
</evidence>
<accession>D2EFM2</accession>
<name>D2EFM2_PARA4</name>
<proteinExistence type="predicted"/>
<sequence length="169" mass="19511">MAISVYVFKEENYYKQIYQIIKENDNKSIIIVTTNKPADMILNEINEEKIKTQNLFFIDTISKYIGKKELPKNDNVVYIDDPANLTEIGIVTKLGIEKITGEKVLIFDSLTTLSLYNSSKNVVRFYNFFFQLARVNDIETIIIALESDIDKEALNSIHGLVDQVKTYDR</sequence>
<dbReference type="AlphaFoldDB" id="D2EFM2"/>
<dbReference type="Proteomes" id="UP000009375">
    <property type="component" value="Unassembled WGS sequence"/>
</dbReference>
<gene>
    <name evidence="1" type="ORF">BJBARM4_0541</name>
</gene>
<reference evidence="1 2" key="1">
    <citation type="journal article" date="2010" name="Proc. Natl. Acad. Sci. U.S.A.">
        <title>Enigmatic, ultrasmall, uncultivated Archaea.</title>
        <authorList>
            <person name="Baker B.J."/>
            <person name="Comolli L.R."/>
            <person name="Dick G.J."/>
            <person name="Hauser L.J."/>
            <person name="Hyatt D."/>
            <person name="Dill B.D."/>
            <person name="Land M.L."/>
            <person name="Verberkmoes N.C."/>
            <person name="Hettich R.L."/>
            <person name="Banfield J.F."/>
        </authorList>
    </citation>
    <scope>NUCLEOTIDE SEQUENCE [LARGE SCALE GENOMIC DNA]</scope>
</reference>
<dbReference type="EMBL" id="GG730047">
    <property type="protein sequence ID" value="EEZ92832.1"/>
    <property type="molecule type" value="Genomic_DNA"/>
</dbReference>
<protein>
    <recommendedName>
        <fullName evidence="3">KaiC-like domain-containing protein</fullName>
    </recommendedName>
</protein>
<organism evidence="1 2">
    <name type="scientific">Candidatus Parvarchaeum acidiphilum ARMAN-4</name>
    <dbReference type="NCBI Taxonomy" id="662760"/>
    <lineage>
        <taxon>Archaea</taxon>
        <taxon>Candidatus Parvarchaeota</taxon>
        <taxon>Candidatus Parvarchaeum</taxon>
    </lineage>
</organism>
<evidence type="ECO:0000313" key="2">
    <source>
        <dbReference type="Proteomes" id="UP000009375"/>
    </source>
</evidence>
<dbReference type="InterPro" id="IPR027417">
    <property type="entry name" value="P-loop_NTPase"/>
</dbReference>
<dbReference type="Gene3D" id="3.40.50.300">
    <property type="entry name" value="P-loop containing nucleotide triphosphate hydrolases"/>
    <property type="match status" value="1"/>
</dbReference>